<accession>A0A226I434</accession>
<evidence type="ECO:0000313" key="3">
    <source>
        <dbReference type="Proteomes" id="UP000198336"/>
    </source>
</evidence>
<organism evidence="2 3">
    <name type="scientific">Flavobacterium oncorhynchi</name>
    <dbReference type="NCBI Taxonomy" id="728056"/>
    <lineage>
        <taxon>Bacteria</taxon>
        <taxon>Pseudomonadati</taxon>
        <taxon>Bacteroidota</taxon>
        <taxon>Flavobacteriia</taxon>
        <taxon>Flavobacteriales</taxon>
        <taxon>Flavobacteriaceae</taxon>
        <taxon>Flavobacterium</taxon>
    </lineage>
</organism>
<evidence type="ECO:0008006" key="4">
    <source>
        <dbReference type="Google" id="ProtNLM"/>
    </source>
</evidence>
<dbReference type="EMBL" id="MUHA01000007">
    <property type="protein sequence ID" value="OXB01085.1"/>
    <property type="molecule type" value="Genomic_DNA"/>
</dbReference>
<dbReference type="Proteomes" id="UP000198336">
    <property type="component" value="Unassembled WGS sequence"/>
</dbReference>
<evidence type="ECO:0000313" key="2">
    <source>
        <dbReference type="EMBL" id="OXB01085.1"/>
    </source>
</evidence>
<comment type="caution">
    <text evidence="2">The sequence shown here is derived from an EMBL/GenBank/DDBJ whole genome shotgun (WGS) entry which is preliminary data.</text>
</comment>
<dbReference type="SUPFAM" id="SSF54913">
    <property type="entry name" value="GlnB-like"/>
    <property type="match status" value="1"/>
</dbReference>
<proteinExistence type="predicted"/>
<name>A0A226I434_9FLAO</name>
<protein>
    <recommendedName>
        <fullName evidence="4">DUF2007 domain-containing protein</fullName>
    </recommendedName>
</protein>
<keyword evidence="3" id="KW-1185">Reference proteome</keyword>
<dbReference type="InterPro" id="IPR011322">
    <property type="entry name" value="N-reg_PII-like_a/b"/>
</dbReference>
<dbReference type="RefSeq" id="WP_089053360.1">
    <property type="nucleotide sequence ID" value="NZ_MUHA01000007.1"/>
</dbReference>
<gene>
    <name evidence="2" type="ORF">B0A75_05835</name>
</gene>
<keyword evidence="1" id="KW-0472">Membrane</keyword>
<keyword evidence="1" id="KW-0812">Transmembrane</keyword>
<keyword evidence="1" id="KW-1133">Transmembrane helix</keyword>
<feature type="transmembrane region" description="Helical" evidence="1">
    <location>
        <begin position="104"/>
        <end position="121"/>
    </location>
</feature>
<sequence>MEEDFKLVRSYQYSYEAQVFCSKLESEGVDVYLRDVNTVDSNPIWSNAVGGVKLFVKSQDFEKANKILSEISPYSLNENNELIKCPRCGVEEIEMVTSIKDLKTLLAFVLSLLLVLIPIYSKHRYKCNKCKFEFD</sequence>
<evidence type="ECO:0000256" key="1">
    <source>
        <dbReference type="SAM" id="Phobius"/>
    </source>
</evidence>
<dbReference type="AlphaFoldDB" id="A0A226I434"/>
<reference evidence="2 3" key="1">
    <citation type="submission" date="2016-11" db="EMBL/GenBank/DDBJ databases">
        <title>Whole genomes of Flavobacteriaceae.</title>
        <authorList>
            <person name="Stine C."/>
            <person name="Li C."/>
            <person name="Tadesse D."/>
        </authorList>
    </citation>
    <scope>NUCLEOTIDE SEQUENCE [LARGE SCALE GENOMIC DNA]</scope>
    <source>
        <strain evidence="2 3">CCUG 59446</strain>
    </source>
</reference>